<keyword evidence="3 7" id="KW-0032">Aminotransferase</keyword>
<evidence type="ECO:0000256" key="1">
    <source>
        <dbReference type="ARBA" id="ARBA00001933"/>
    </source>
</evidence>
<dbReference type="InterPro" id="IPR015421">
    <property type="entry name" value="PyrdxlP-dep_Trfase_major"/>
</dbReference>
<keyword evidence="4 7" id="KW-0808">Transferase</keyword>
<dbReference type="PROSITE" id="PS00600">
    <property type="entry name" value="AA_TRANSFER_CLASS_3"/>
    <property type="match status" value="1"/>
</dbReference>
<dbReference type="RefSeq" id="WP_111875421.1">
    <property type="nucleotide sequence ID" value="NZ_CBCSGC010000002.1"/>
</dbReference>
<dbReference type="PANTHER" id="PTHR43552">
    <property type="entry name" value="DIAMINOBUTYRATE--2-OXOGLUTARATE AMINOTRANSFERASE"/>
    <property type="match status" value="1"/>
</dbReference>
<dbReference type="InterPro" id="IPR049704">
    <property type="entry name" value="Aminotrans_3_PPA_site"/>
</dbReference>
<evidence type="ECO:0000256" key="2">
    <source>
        <dbReference type="ARBA" id="ARBA00008954"/>
    </source>
</evidence>
<dbReference type="NCBIfam" id="TIGR00709">
    <property type="entry name" value="dat"/>
    <property type="match status" value="1"/>
</dbReference>
<dbReference type="InterPro" id="IPR015424">
    <property type="entry name" value="PyrdxlP-dep_Trfase"/>
</dbReference>
<comment type="cofactor">
    <cofactor evidence="1">
        <name>pyridoxal 5'-phosphate</name>
        <dbReference type="ChEBI" id="CHEBI:597326"/>
    </cofactor>
</comment>
<dbReference type="InterPro" id="IPR005814">
    <property type="entry name" value="Aminotrans_3"/>
</dbReference>
<evidence type="ECO:0000256" key="3">
    <source>
        <dbReference type="ARBA" id="ARBA00022576"/>
    </source>
</evidence>
<evidence type="ECO:0000313" key="8">
    <source>
        <dbReference type="Proteomes" id="UP000248856"/>
    </source>
</evidence>
<name>A0A328ZK76_9BURK</name>
<sequence length="475" mass="50954">MSSTILSELPAAHDNAIAHPWVKGKDPLLHPYDLRSNPLLERQAARESNARSYPRRLPIALRRGHGIYVEDIEGRVFIDCLAGAGTLALGHNHPVVVEAIREVLRDQLPLHTLDLTTPVKDAFIDTLFGLLPPDLANHARIQFCGPTGADAVEAALKLVRIATGRRTMLAFQGAYHGMTQSTLDLMGNLGPKTALGGGNASVQFLPFPYEYRSPFGADAATTVAHSLNFIESVMSDPEGGVPAAAGLITEIVQGEGGVIPAADDWVRGIRTLTERYDVPFIVDEVQTGFGRTGRMFAFEHSGVVPDVVVLSKAIGGSLPLSVVVYRDTLDLWQPGAHAGTFRGNQLAMAAGRATLRHIQAEALVEHAATVGRHLRDLLRQLQLRHPVIGDVRGRGLMAGLELIDPAAPPNHLGHSVAARALAARVQQACLRRGLILELGGRHSSVLRLLPPLIITAAEIDRVVAVLDESLSSALD</sequence>
<dbReference type="PIRSF" id="PIRSF000521">
    <property type="entry name" value="Transaminase_4ab_Lys_Orn"/>
    <property type="match status" value="1"/>
</dbReference>
<dbReference type="FunFam" id="3.40.640.10:FF:000091">
    <property type="entry name" value="Diaminobutyrate--2-oxoglutarate aminotransferase"/>
    <property type="match status" value="1"/>
</dbReference>
<keyword evidence="8" id="KW-1185">Reference proteome</keyword>
<dbReference type="Gene3D" id="3.90.1150.10">
    <property type="entry name" value="Aspartate Aminotransferase, domain 1"/>
    <property type="match status" value="1"/>
</dbReference>
<dbReference type="NCBIfam" id="NF005393">
    <property type="entry name" value="PRK06938.1"/>
    <property type="match status" value="1"/>
</dbReference>
<evidence type="ECO:0000256" key="4">
    <source>
        <dbReference type="ARBA" id="ARBA00022679"/>
    </source>
</evidence>
<dbReference type="AlphaFoldDB" id="A0A328ZK76"/>
<evidence type="ECO:0000256" key="5">
    <source>
        <dbReference type="ARBA" id="ARBA00022898"/>
    </source>
</evidence>
<dbReference type="InterPro" id="IPR015422">
    <property type="entry name" value="PyrdxlP-dep_Trfase_small"/>
</dbReference>
<dbReference type="Gene3D" id="3.40.640.10">
    <property type="entry name" value="Type I PLP-dependent aspartate aminotransferase-like (Major domain)"/>
    <property type="match status" value="1"/>
</dbReference>
<dbReference type="InterPro" id="IPR004637">
    <property type="entry name" value="Dat"/>
</dbReference>
<organism evidence="7 8">
    <name type="scientific">Paracidovorax anthurii</name>
    <dbReference type="NCBI Taxonomy" id="78229"/>
    <lineage>
        <taxon>Bacteria</taxon>
        <taxon>Pseudomonadati</taxon>
        <taxon>Pseudomonadota</taxon>
        <taxon>Betaproteobacteria</taxon>
        <taxon>Burkholderiales</taxon>
        <taxon>Comamonadaceae</taxon>
        <taxon>Paracidovorax</taxon>
    </lineage>
</organism>
<dbReference type="OrthoDB" id="3398487at2"/>
<dbReference type="EMBL" id="QLTA01000002">
    <property type="protein sequence ID" value="RAR86044.1"/>
    <property type="molecule type" value="Genomic_DNA"/>
</dbReference>
<proteinExistence type="inferred from homology"/>
<reference evidence="7 8" key="1">
    <citation type="submission" date="2018-06" db="EMBL/GenBank/DDBJ databases">
        <title>Genomic Encyclopedia of Archaeal and Bacterial Type Strains, Phase II (KMG-II): from individual species to whole genera.</title>
        <authorList>
            <person name="Goeker M."/>
        </authorList>
    </citation>
    <scope>NUCLEOTIDE SEQUENCE [LARGE SCALE GENOMIC DNA]</scope>
    <source>
        <strain evidence="7 8">CFPB 3232</strain>
    </source>
</reference>
<dbReference type="CDD" id="cd00610">
    <property type="entry name" value="OAT_like"/>
    <property type="match status" value="1"/>
</dbReference>
<comment type="similarity">
    <text evidence="2 6">Belongs to the class-III pyridoxal-phosphate-dependent aminotransferase family.</text>
</comment>
<dbReference type="GO" id="GO:0008483">
    <property type="term" value="F:transaminase activity"/>
    <property type="evidence" value="ECO:0007669"/>
    <property type="project" value="UniProtKB-KW"/>
</dbReference>
<dbReference type="SUPFAM" id="SSF53383">
    <property type="entry name" value="PLP-dependent transferases"/>
    <property type="match status" value="1"/>
</dbReference>
<dbReference type="PANTHER" id="PTHR43552:SF1">
    <property type="entry name" value="DIAMINOBUTYRATE--2-OXOGLUTARATE AMINOTRANSFERASE"/>
    <property type="match status" value="1"/>
</dbReference>
<dbReference type="Pfam" id="PF00202">
    <property type="entry name" value="Aminotran_3"/>
    <property type="match status" value="1"/>
</dbReference>
<comment type="caution">
    <text evidence="7">The sequence shown here is derived from an EMBL/GenBank/DDBJ whole genome shotgun (WGS) entry which is preliminary data.</text>
</comment>
<dbReference type="Proteomes" id="UP000248856">
    <property type="component" value="Unassembled WGS sequence"/>
</dbReference>
<dbReference type="GO" id="GO:0030170">
    <property type="term" value="F:pyridoxal phosphate binding"/>
    <property type="evidence" value="ECO:0007669"/>
    <property type="project" value="InterPro"/>
</dbReference>
<evidence type="ECO:0000313" key="7">
    <source>
        <dbReference type="EMBL" id="RAR86044.1"/>
    </source>
</evidence>
<gene>
    <name evidence="7" type="ORF">AX018_10025</name>
</gene>
<protein>
    <submittedName>
        <fullName evidence="7">Diaminobutyrate aminotransferase</fullName>
    </submittedName>
</protein>
<keyword evidence="5 6" id="KW-0663">Pyridoxal phosphate</keyword>
<accession>A0A328ZK76</accession>
<evidence type="ECO:0000256" key="6">
    <source>
        <dbReference type="RuleBase" id="RU003560"/>
    </source>
</evidence>